<feature type="compositionally biased region" description="Basic and acidic residues" evidence="1">
    <location>
        <begin position="1"/>
        <end position="11"/>
    </location>
</feature>
<feature type="transmembrane region" description="Helical" evidence="2">
    <location>
        <begin position="71"/>
        <end position="89"/>
    </location>
</feature>
<keyword evidence="4" id="KW-1185">Reference proteome</keyword>
<feature type="compositionally biased region" description="Low complexity" evidence="1">
    <location>
        <begin position="12"/>
        <end position="22"/>
    </location>
</feature>
<keyword evidence="2" id="KW-0472">Membrane</keyword>
<evidence type="ECO:0000313" key="3">
    <source>
        <dbReference type="EMBL" id="MDX2914280.1"/>
    </source>
</evidence>
<keyword evidence="2" id="KW-1133">Transmembrane helix</keyword>
<organism evidence="3 4">
    <name type="scientific">Streptomyces griseiscabiei</name>
    <dbReference type="NCBI Taxonomy" id="2993540"/>
    <lineage>
        <taxon>Bacteria</taxon>
        <taxon>Bacillati</taxon>
        <taxon>Actinomycetota</taxon>
        <taxon>Actinomycetes</taxon>
        <taxon>Kitasatosporales</taxon>
        <taxon>Streptomycetaceae</taxon>
        <taxon>Streptomyces</taxon>
    </lineage>
</organism>
<proteinExistence type="predicted"/>
<comment type="caution">
    <text evidence="3">The sequence shown here is derived from an EMBL/GenBank/DDBJ whole genome shotgun (WGS) entry which is preliminary data.</text>
</comment>
<accession>A0ABU4LG58</accession>
<reference evidence="3 4" key="1">
    <citation type="journal article" date="2023" name="Microb. Genom.">
        <title>Mesoterricola silvestris gen. nov., sp. nov., Mesoterricola sediminis sp. nov., Geothrix oryzae sp. nov., Geothrix edaphica sp. nov., Geothrix rubra sp. nov., and Geothrix limicola sp. nov., six novel members of Acidobacteriota isolated from soils.</title>
        <authorList>
            <person name="Weisberg A.J."/>
            <person name="Pearce E."/>
            <person name="Kramer C.G."/>
            <person name="Chang J.H."/>
            <person name="Clarke C.R."/>
        </authorList>
    </citation>
    <scope>NUCLEOTIDE SEQUENCE [LARGE SCALE GENOMIC DNA]</scope>
    <source>
        <strain evidence="3 4">NRRL_B-2795</strain>
    </source>
</reference>
<protein>
    <submittedName>
        <fullName evidence="3">CU044_5270 family protein</fullName>
    </submittedName>
</protein>
<evidence type="ECO:0000313" key="4">
    <source>
        <dbReference type="Proteomes" id="UP001271723"/>
    </source>
</evidence>
<evidence type="ECO:0000256" key="1">
    <source>
        <dbReference type="SAM" id="MobiDB-lite"/>
    </source>
</evidence>
<dbReference type="RefSeq" id="WP_267299836.1">
    <property type="nucleotide sequence ID" value="NZ_JAGJBZ010000003.1"/>
</dbReference>
<dbReference type="InterPro" id="IPR047789">
    <property type="entry name" value="CU044_5270-like"/>
</dbReference>
<name>A0ABU4LG58_9ACTN</name>
<dbReference type="EMBL" id="JARAVY010000019">
    <property type="protein sequence ID" value="MDX2914280.1"/>
    <property type="molecule type" value="Genomic_DNA"/>
</dbReference>
<keyword evidence="2" id="KW-0812">Transmembrane</keyword>
<gene>
    <name evidence="3" type="ORF">PV517_37110</name>
</gene>
<dbReference type="Proteomes" id="UP001271723">
    <property type="component" value="Unassembled WGS sequence"/>
</dbReference>
<evidence type="ECO:0000256" key="2">
    <source>
        <dbReference type="SAM" id="Phobius"/>
    </source>
</evidence>
<feature type="region of interest" description="Disordered" evidence="1">
    <location>
        <begin position="1"/>
        <end position="26"/>
    </location>
</feature>
<sequence length="350" mass="37603">MNPVEAEREELAGLLPSPGDPLLPDDRLARLGDHLHQEITGEATVRITGARAGDAAPGAHWSRLSRPWRRFALVALPLGVAAAVLATVLTTDAVTGGPAVDDEAAGLLKRIATVATDGEPTPVREDQFLYIRTQGKATAGVTAEAFEGARDSKDAADAESARDARKDYPFRRTDWISADGERKGLARTTWPEGQPIPEGMEDEDLLRRTQAKEEEMTLSPDPEHSYYGGLRELPTDPDKLYDEVWAVTAGQGPTHEEAALEYISTMLDGAQLLPELNGALYRVAARIPGVRVVGAARDAVGREGVGLAFGEGHDRAVWVFDRDSLEYLGSDRLALLEVGVVDKVGETPAG</sequence>
<dbReference type="NCBIfam" id="NF038083">
    <property type="entry name" value="CU044_5270_fam"/>
    <property type="match status" value="1"/>
</dbReference>